<evidence type="ECO:0000313" key="2">
    <source>
        <dbReference type="Proteomes" id="UP000241808"/>
    </source>
</evidence>
<organism evidence="1 2">
    <name type="scientific">Phreatobacter oligotrophus</name>
    <dbReference type="NCBI Taxonomy" id="1122261"/>
    <lineage>
        <taxon>Bacteria</taxon>
        <taxon>Pseudomonadati</taxon>
        <taxon>Pseudomonadota</taxon>
        <taxon>Alphaproteobacteria</taxon>
        <taxon>Hyphomicrobiales</taxon>
        <taxon>Phreatobacteraceae</taxon>
        <taxon>Phreatobacter</taxon>
    </lineage>
</organism>
<accession>A0A2T4YXF3</accession>
<protein>
    <recommendedName>
        <fullName evidence="3">Long-chain fatty acid transport protein</fullName>
    </recommendedName>
</protein>
<dbReference type="Gene3D" id="2.40.128.130">
    <property type="entry name" value="Autotransporter beta-domain"/>
    <property type="match status" value="1"/>
</dbReference>
<evidence type="ECO:0000313" key="1">
    <source>
        <dbReference type="EMBL" id="PTM50659.1"/>
    </source>
</evidence>
<dbReference type="InterPro" id="IPR011250">
    <property type="entry name" value="OMP/PagP_B-barrel"/>
</dbReference>
<dbReference type="Proteomes" id="UP000241808">
    <property type="component" value="Unassembled WGS sequence"/>
</dbReference>
<comment type="caution">
    <text evidence="1">The sequence shown here is derived from an EMBL/GenBank/DDBJ whole genome shotgun (WGS) entry which is preliminary data.</text>
</comment>
<dbReference type="InterPro" id="IPR036709">
    <property type="entry name" value="Autotransporte_beta_dom_sf"/>
</dbReference>
<dbReference type="SUPFAM" id="SSF56925">
    <property type="entry name" value="OMPA-like"/>
    <property type="match status" value="1"/>
</dbReference>
<gene>
    <name evidence="1" type="ORF">C8P69_11346</name>
</gene>
<sequence length="375" mass="40023">MTADTEARYYSWRDSLGNRGSQVFVPVGFQLTGRPSSDWKLESVVRSGYMWSSQNSGGASSNLARPVDLTLSQRVTYFGINGIQPFAAISVSIPTVSSFAGVNVNNSKSALDSDIVPNPVFGQGLNIGPSIGANIAVNENVTVGWGLGYTSRGSFLQSQVPNFFIRYNPGDVTTANLSAGYRGDALVIKAMLSYSWEQVTTLTNPFGTAPQFRAGDRIMVGVKSGYTFNDRWAASLNLDFTSMGRNQVLSAAPPPPLVTEPANSNSNMVRLTGGVTYSGASYTIGPTLSFLYRDRNGYDSTTFQFLPAKSTWTLGLAGAYDLGNGVKFNASVAHVWINQSVNPDKVVGGVIQVGSGQPAVATNAWIASFGTSFRM</sequence>
<dbReference type="EMBL" id="PZZL01000013">
    <property type="protein sequence ID" value="PTM50659.1"/>
    <property type="molecule type" value="Genomic_DNA"/>
</dbReference>
<proteinExistence type="predicted"/>
<dbReference type="AlphaFoldDB" id="A0A2T4YXF3"/>
<reference evidence="1 2" key="1">
    <citation type="submission" date="2018-04" db="EMBL/GenBank/DDBJ databases">
        <title>Genomic Encyclopedia of Archaeal and Bacterial Type Strains, Phase II (KMG-II): from individual species to whole genera.</title>
        <authorList>
            <person name="Goeker M."/>
        </authorList>
    </citation>
    <scope>NUCLEOTIDE SEQUENCE [LARGE SCALE GENOMIC DNA]</scope>
    <source>
        <strain evidence="1 2">DSM 25521</strain>
    </source>
</reference>
<evidence type="ECO:0008006" key="3">
    <source>
        <dbReference type="Google" id="ProtNLM"/>
    </source>
</evidence>
<name>A0A2T4YXF3_9HYPH</name>
<keyword evidence="2" id="KW-1185">Reference proteome</keyword>